<dbReference type="Pfam" id="PF04932">
    <property type="entry name" value="Wzy_C"/>
    <property type="match status" value="1"/>
</dbReference>
<dbReference type="KEGG" id="mpq:ABA45_04605"/>
<comment type="subcellular location">
    <subcellularLocation>
        <location evidence="1">Membrane</location>
        <topology evidence="1">Multi-pass membrane protein</topology>
    </subcellularLocation>
</comment>
<dbReference type="EMBL" id="CP011494">
    <property type="protein sequence ID" value="AKO51788.1"/>
    <property type="molecule type" value="Genomic_DNA"/>
</dbReference>
<evidence type="ECO:0000256" key="1">
    <source>
        <dbReference type="ARBA" id="ARBA00004141"/>
    </source>
</evidence>
<keyword evidence="3 5" id="KW-1133">Transmembrane helix</keyword>
<sequence length="596" mass="66618">MPESSGNLVLLTSLFLVLLAFAFPVGLYPYQDMFRDVLTFASGLLILCHIFWAGRFKLSAPGFIFFVPVFCLGLALNYLMTSPNVLFSYYWHFLAFGLAGAVAISVASLAETWTKETVVRYLAVFLIAVFCFSALFGLMRYYGILGYFVPLITDEGTRLIGPMGQPNLMAVLTALALGAIFYLRNRGLLSSTRGFIGLVVLAFYVGSLTGSRTWYVTAIVALWPSIAAVFRFGKLKLINRELSRNGQKTRSALIIVALFVIVSLLAPKIDALIADSLKEIGFIERINASEMYENRSLIGSSGRLDEWKNALSGITTMEHPWFGYGVGRYGVFSNELKLNDLTVSNGSIWLNAHNVFLNFMVEWGLSGVLILLGFVGYLLWLITKVQPSFENVFLGCVLLILMLHNLVEFSLWHMPFLAIFIAAFTLLDNRHSFDFSSHWIRRVIVLSVLFVFLPFGAYVAKDMMVVTQVMYKKQPDFMDQTALRDASRSAVVGNGALSVLILRFDPPALGVGPELNFIESVVNWRPEPLFLLRKATLLAASGESERACEAIKRVTRLYPYSVNTVLDELTYLSVKSDVKPEDYIKCIAAERQQEIN</sequence>
<feature type="transmembrane region" description="Helical" evidence="5">
    <location>
        <begin position="411"/>
        <end position="427"/>
    </location>
</feature>
<evidence type="ECO:0000256" key="4">
    <source>
        <dbReference type="ARBA" id="ARBA00023136"/>
    </source>
</evidence>
<keyword evidence="4 5" id="KW-0472">Membrane</keyword>
<accession>A0A0H4I1U5</accession>
<dbReference type="InterPro" id="IPR051533">
    <property type="entry name" value="WaaL-like"/>
</dbReference>
<keyword evidence="2 5" id="KW-0812">Transmembrane</keyword>
<gene>
    <name evidence="8" type="ORF">ABA45_04605</name>
</gene>
<organism evidence="8 9">
    <name type="scientific">Marinobacter psychrophilus</name>
    <dbReference type="NCBI Taxonomy" id="330734"/>
    <lineage>
        <taxon>Bacteria</taxon>
        <taxon>Pseudomonadati</taxon>
        <taxon>Pseudomonadota</taxon>
        <taxon>Gammaproteobacteria</taxon>
        <taxon>Pseudomonadales</taxon>
        <taxon>Marinobacteraceae</taxon>
        <taxon>Marinobacter</taxon>
    </lineage>
</organism>
<evidence type="ECO:0000256" key="2">
    <source>
        <dbReference type="ARBA" id="ARBA00022692"/>
    </source>
</evidence>
<dbReference type="RefSeq" id="WP_048384504.1">
    <property type="nucleotide sequence ID" value="NZ_CP011494.1"/>
</dbReference>
<evidence type="ECO:0000259" key="7">
    <source>
        <dbReference type="Pfam" id="PF11846"/>
    </source>
</evidence>
<protein>
    <submittedName>
        <fullName evidence="8">Uncharacterized protein</fullName>
    </submittedName>
</protein>
<evidence type="ECO:0000259" key="6">
    <source>
        <dbReference type="Pfam" id="PF04932"/>
    </source>
</evidence>
<dbReference type="GO" id="GO:0016020">
    <property type="term" value="C:membrane"/>
    <property type="evidence" value="ECO:0007669"/>
    <property type="project" value="UniProtKB-SubCell"/>
</dbReference>
<feature type="transmembrane region" description="Helical" evidence="5">
    <location>
        <begin position="363"/>
        <end position="382"/>
    </location>
</feature>
<dbReference type="STRING" id="330734.ABA45_04605"/>
<dbReference type="PANTHER" id="PTHR37422">
    <property type="entry name" value="TEICHURONIC ACID BIOSYNTHESIS PROTEIN TUAE"/>
    <property type="match status" value="1"/>
</dbReference>
<feature type="domain" description="Virulence factor membrane-bound polymerase C-terminal" evidence="7">
    <location>
        <begin position="396"/>
        <end position="560"/>
    </location>
</feature>
<feature type="transmembrane region" description="Helical" evidence="5">
    <location>
        <begin position="439"/>
        <end position="460"/>
    </location>
</feature>
<evidence type="ECO:0000256" key="5">
    <source>
        <dbReference type="SAM" id="Phobius"/>
    </source>
</evidence>
<feature type="transmembrane region" description="Helical" evidence="5">
    <location>
        <begin position="87"/>
        <end position="109"/>
    </location>
</feature>
<keyword evidence="9" id="KW-1185">Reference proteome</keyword>
<feature type="transmembrane region" description="Helical" evidence="5">
    <location>
        <begin position="63"/>
        <end position="81"/>
    </location>
</feature>
<feature type="transmembrane region" description="Helical" evidence="5">
    <location>
        <begin position="251"/>
        <end position="269"/>
    </location>
</feature>
<dbReference type="Pfam" id="PF11846">
    <property type="entry name" value="Wzy_C_2"/>
    <property type="match status" value="1"/>
</dbReference>
<feature type="domain" description="O-antigen ligase-related" evidence="6">
    <location>
        <begin position="198"/>
        <end position="372"/>
    </location>
</feature>
<feature type="transmembrane region" description="Helical" evidence="5">
    <location>
        <begin position="163"/>
        <end position="183"/>
    </location>
</feature>
<name>A0A0H4I1U5_9GAMM</name>
<evidence type="ECO:0000313" key="9">
    <source>
        <dbReference type="Proteomes" id="UP000036406"/>
    </source>
</evidence>
<feature type="transmembrane region" description="Helical" evidence="5">
    <location>
        <begin position="121"/>
        <end position="143"/>
    </location>
</feature>
<dbReference type="PATRIC" id="fig|330734.3.peg.981"/>
<dbReference type="InterPro" id="IPR007016">
    <property type="entry name" value="O-antigen_ligase-rel_domated"/>
</dbReference>
<evidence type="ECO:0000256" key="3">
    <source>
        <dbReference type="ARBA" id="ARBA00022989"/>
    </source>
</evidence>
<feature type="transmembrane region" description="Helical" evidence="5">
    <location>
        <begin position="190"/>
        <end position="207"/>
    </location>
</feature>
<feature type="transmembrane region" description="Helical" evidence="5">
    <location>
        <begin position="38"/>
        <end position="56"/>
    </location>
</feature>
<dbReference type="AlphaFoldDB" id="A0A0H4I1U5"/>
<dbReference type="PANTHER" id="PTHR37422:SF13">
    <property type="entry name" value="LIPOPOLYSACCHARIDE BIOSYNTHESIS PROTEIN PA4999-RELATED"/>
    <property type="match status" value="1"/>
</dbReference>
<dbReference type="Proteomes" id="UP000036406">
    <property type="component" value="Chromosome"/>
</dbReference>
<dbReference type="InterPro" id="IPR021797">
    <property type="entry name" value="Wzy_C_2"/>
</dbReference>
<reference evidence="8 9" key="1">
    <citation type="submission" date="2015-05" db="EMBL/GenBank/DDBJ databases">
        <title>Complete genome of Marinobacter psychrophilus strain 20041T isolated from sea-ice of the Canadian Basin.</title>
        <authorList>
            <person name="Song L."/>
            <person name="Ren L."/>
            <person name="Yu Y."/>
            <person name="Wang X."/>
        </authorList>
    </citation>
    <scope>NUCLEOTIDE SEQUENCE [LARGE SCALE GENOMIC DNA]</scope>
    <source>
        <strain evidence="8 9">20041</strain>
    </source>
</reference>
<proteinExistence type="predicted"/>
<evidence type="ECO:0000313" key="8">
    <source>
        <dbReference type="EMBL" id="AKO51788.1"/>
    </source>
</evidence>
<feature type="transmembrane region" description="Helical" evidence="5">
    <location>
        <begin position="213"/>
        <end position="230"/>
    </location>
</feature>